<gene>
    <name evidence="4" type="ORF">ABT276_02280</name>
</gene>
<keyword evidence="5" id="KW-1185">Reference proteome</keyword>
<dbReference type="EMBL" id="JBEPBX010000001">
    <property type="protein sequence ID" value="MER6612235.1"/>
    <property type="molecule type" value="Genomic_DNA"/>
</dbReference>
<evidence type="ECO:0000259" key="3">
    <source>
        <dbReference type="Pfam" id="PF13581"/>
    </source>
</evidence>
<keyword evidence="1" id="KW-0418">Kinase</keyword>
<dbReference type="InterPro" id="IPR050267">
    <property type="entry name" value="Anti-sigma-factor_SerPK"/>
</dbReference>
<feature type="domain" description="Histidine kinase/HSP90-like ATPase" evidence="3">
    <location>
        <begin position="35"/>
        <end position="147"/>
    </location>
</feature>
<dbReference type="RefSeq" id="WP_351974686.1">
    <property type="nucleotide sequence ID" value="NZ_JBEPBX010000001.1"/>
</dbReference>
<keyword evidence="1" id="KW-0808">Transferase</keyword>
<evidence type="ECO:0000256" key="2">
    <source>
        <dbReference type="SAM" id="MobiDB-lite"/>
    </source>
</evidence>
<organism evidence="4 5">
    <name type="scientific">Streptomyces xantholiticus</name>
    <dbReference type="NCBI Taxonomy" id="68285"/>
    <lineage>
        <taxon>Bacteria</taxon>
        <taxon>Bacillati</taxon>
        <taxon>Actinomycetota</taxon>
        <taxon>Actinomycetes</taxon>
        <taxon>Kitasatosporales</taxon>
        <taxon>Streptomycetaceae</taxon>
        <taxon>Streptomyces</taxon>
    </lineage>
</organism>
<dbReference type="CDD" id="cd16936">
    <property type="entry name" value="HATPase_RsbW-like"/>
    <property type="match status" value="1"/>
</dbReference>
<evidence type="ECO:0000313" key="5">
    <source>
        <dbReference type="Proteomes" id="UP001445472"/>
    </source>
</evidence>
<protein>
    <submittedName>
        <fullName evidence="4">ATP-binding protein</fullName>
    </submittedName>
</protein>
<feature type="compositionally biased region" description="Basic residues" evidence="2">
    <location>
        <begin position="1"/>
        <end position="11"/>
    </location>
</feature>
<dbReference type="InterPro" id="IPR036890">
    <property type="entry name" value="HATPase_C_sf"/>
</dbReference>
<dbReference type="Pfam" id="PF13581">
    <property type="entry name" value="HATPase_c_2"/>
    <property type="match status" value="1"/>
</dbReference>
<dbReference type="SUPFAM" id="SSF55874">
    <property type="entry name" value="ATPase domain of HSP90 chaperone/DNA topoisomerase II/histidine kinase"/>
    <property type="match status" value="1"/>
</dbReference>
<dbReference type="Gene3D" id="3.30.565.10">
    <property type="entry name" value="Histidine kinase-like ATPase, C-terminal domain"/>
    <property type="match status" value="1"/>
</dbReference>
<reference evidence="4 5" key="1">
    <citation type="submission" date="2024-06" db="EMBL/GenBank/DDBJ databases">
        <title>The Natural Products Discovery Center: Release of the First 8490 Sequenced Strains for Exploring Actinobacteria Biosynthetic Diversity.</title>
        <authorList>
            <person name="Kalkreuter E."/>
            <person name="Kautsar S.A."/>
            <person name="Yang D."/>
            <person name="Bader C.D."/>
            <person name="Teijaro C.N."/>
            <person name="Fluegel L."/>
            <person name="Davis C.M."/>
            <person name="Simpson J.R."/>
            <person name="Lauterbach L."/>
            <person name="Steele A.D."/>
            <person name="Gui C."/>
            <person name="Meng S."/>
            <person name="Li G."/>
            <person name="Viehrig K."/>
            <person name="Ye F."/>
            <person name="Su P."/>
            <person name="Kiefer A.F."/>
            <person name="Nichols A."/>
            <person name="Cepeda A.J."/>
            <person name="Yan W."/>
            <person name="Fan B."/>
            <person name="Jiang Y."/>
            <person name="Adhikari A."/>
            <person name="Zheng C.-J."/>
            <person name="Schuster L."/>
            <person name="Cowan T.M."/>
            <person name="Smanski M.J."/>
            <person name="Chevrette M.G."/>
            <person name="De Carvalho L.P.S."/>
            <person name="Shen B."/>
        </authorList>
    </citation>
    <scope>NUCLEOTIDE SEQUENCE [LARGE SCALE GENOMIC DNA]</scope>
    <source>
        <strain evidence="4 5">NPDC000837</strain>
    </source>
</reference>
<dbReference type="PANTHER" id="PTHR35526:SF3">
    <property type="entry name" value="ANTI-SIGMA-F FACTOR RSBW"/>
    <property type="match status" value="1"/>
</dbReference>
<dbReference type="Proteomes" id="UP001445472">
    <property type="component" value="Unassembled WGS sequence"/>
</dbReference>
<keyword evidence="1" id="KW-0723">Serine/threonine-protein kinase</keyword>
<proteinExistence type="predicted"/>
<evidence type="ECO:0000313" key="4">
    <source>
        <dbReference type="EMBL" id="MER6612235.1"/>
    </source>
</evidence>
<keyword evidence="4" id="KW-0547">Nucleotide-binding</keyword>
<evidence type="ECO:0000256" key="1">
    <source>
        <dbReference type="ARBA" id="ARBA00022527"/>
    </source>
</evidence>
<name>A0ABV1UN57_9ACTN</name>
<feature type="region of interest" description="Disordered" evidence="2">
    <location>
        <begin position="1"/>
        <end position="24"/>
    </location>
</feature>
<accession>A0ABV1UN57</accession>
<sequence>MPSLHQHRRRPPSTAPDRQVQRSEASHAIAVCTLPAEEWAVPRARSFTKGHLTAWRIGDEVAEAARLVVSELVTNTVRHSGSAEVRLRLARSRTQVRIEVVDSGRWRPPAPPPRCGDMAEGGRGFDLVDAVARRYGVHSTPSGTCAWALLPESSLSGGPRAAAH</sequence>
<keyword evidence="4" id="KW-0067">ATP-binding</keyword>
<comment type="caution">
    <text evidence="4">The sequence shown here is derived from an EMBL/GenBank/DDBJ whole genome shotgun (WGS) entry which is preliminary data.</text>
</comment>
<dbReference type="PANTHER" id="PTHR35526">
    <property type="entry name" value="ANTI-SIGMA-F FACTOR RSBW-RELATED"/>
    <property type="match status" value="1"/>
</dbReference>
<dbReference type="GO" id="GO:0005524">
    <property type="term" value="F:ATP binding"/>
    <property type="evidence" value="ECO:0007669"/>
    <property type="project" value="UniProtKB-KW"/>
</dbReference>
<dbReference type="InterPro" id="IPR003594">
    <property type="entry name" value="HATPase_dom"/>
</dbReference>